<keyword evidence="3" id="KW-1185">Reference proteome</keyword>
<evidence type="ECO:0000256" key="1">
    <source>
        <dbReference type="SAM" id="MobiDB-lite"/>
    </source>
</evidence>
<protein>
    <submittedName>
        <fullName evidence="2">Uncharacterized protein</fullName>
    </submittedName>
</protein>
<comment type="caution">
    <text evidence="2">The sequence shown here is derived from an EMBL/GenBank/DDBJ whole genome shotgun (WGS) entry which is preliminary data.</text>
</comment>
<sequence length="123" mass="12182">MSTTIPPAPPPGPTAAAIQARLHPADGGPPLAEDAAIPIPSNASFEDVLRSLNPLHHLPGVGSLYRAATGETVLPAIAVIGATILGGPIAGLVTAGLSVLREASPPPVSPAMAARRYAGTPHA</sequence>
<dbReference type="AlphaFoldDB" id="A0A2W7I405"/>
<dbReference type="OrthoDB" id="5769175at2"/>
<evidence type="ECO:0000313" key="2">
    <source>
        <dbReference type="EMBL" id="PZW41048.1"/>
    </source>
</evidence>
<dbReference type="Proteomes" id="UP000249688">
    <property type="component" value="Unassembled WGS sequence"/>
</dbReference>
<name>A0A2W7I405_9PROT</name>
<dbReference type="EMBL" id="QKYU01000022">
    <property type="protein sequence ID" value="PZW41048.1"/>
    <property type="molecule type" value="Genomic_DNA"/>
</dbReference>
<organism evidence="2 3">
    <name type="scientific">Humitalea rosea</name>
    <dbReference type="NCBI Taxonomy" id="990373"/>
    <lineage>
        <taxon>Bacteria</taxon>
        <taxon>Pseudomonadati</taxon>
        <taxon>Pseudomonadota</taxon>
        <taxon>Alphaproteobacteria</taxon>
        <taxon>Acetobacterales</taxon>
        <taxon>Roseomonadaceae</taxon>
        <taxon>Humitalea</taxon>
    </lineage>
</organism>
<accession>A0A2W7I405</accession>
<evidence type="ECO:0000313" key="3">
    <source>
        <dbReference type="Proteomes" id="UP000249688"/>
    </source>
</evidence>
<proteinExistence type="predicted"/>
<reference evidence="2 3" key="1">
    <citation type="submission" date="2018-06" db="EMBL/GenBank/DDBJ databases">
        <title>Genomic Encyclopedia of Archaeal and Bacterial Type Strains, Phase II (KMG-II): from individual species to whole genera.</title>
        <authorList>
            <person name="Goeker M."/>
        </authorList>
    </citation>
    <scope>NUCLEOTIDE SEQUENCE [LARGE SCALE GENOMIC DNA]</scope>
    <source>
        <strain evidence="2 3">DSM 24525</strain>
    </source>
</reference>
<feature type="region of interest" description="Disordered" evidence="1">
    <location>
        <begin position="104"/>
        <end position="123"/>
    </location>
</feature>
<dbReference type="RefSeq" id="WP_111399604.1">
    <property type="nucleotide sequence ID" value="NZ_QKYU01000022.1"/>
</dbReference>
<gene>
    <name evidence="2" type="ORF">C8P66_12235</name>
</gene>